<protein>
    <submittedName>
        <fullName evidence="7">Membrane-bound lytic murein transglycosylase F</fullName>
        <ecNumber evidence="7">4.2.2.-</ecNumber>
    </submittedName>
</protein>
<dbReference type="PANTHER" id="PTHR37423">
    <property type="entry name" value="SOLUBLE LYTIC MUREIN TRANSGLYCOSYLASE-RELATED"/>
    <property type="match status" value="1"/>
</dbReference>
<evidence type="ECO:0000313" key="7">
    <source>
        <dbReference type="EMBL" id="KPC55238.1"/>
    </source>
</evidence>
<feature type="signal peptide" evidence="5">
    <location>
        <begin position="1"/>
        <end position="29"/>
    </location>
</feature>
<keyword evidence="8" id="KW-1185">Reference proteome</keyword>
<dbReference type="Gene3D" id="1.10.530.10">
    <property type="match status" value="1"/>
</dbReference>
<dbReference type="STRING" id="857265.WG78_01230"/>
<dbReference type="Gene3D" id="3.40.190.10">
    <property type="entry name" value="Periplasmic binding protein-like II"/>
    <property type="match status" value="2"/>
</dbReference>
<evidence type="ECO:0000313" key="8">
    <source>
        <dbReference type="Proteomes" id="UP000037939"/>
    </source>
</evidence>
<dbReference type="EMBL" id="LAQT01000001">
    <property type="protein sequence ID" value="KPC55238.1"/>
    <property type="molecule type" value="Genomic_DNA"/>
</dbReference>
<evidence type="ECO:0000256" key="1">
    <source>
        <dbReference type="ARBA" id="ARBA00004339"/>
    </source>
</evidence>
<evidence type="ECO:0000259" key="6">
    <source>
        <dbReference type="SMART" id="SM00062"/>
    </source>
</evidence>
<dbReference type="Proteomes" id="UP000037939">
    <property type="component" value="Unassembled WGS sequence"/>
</dbReference>
<dbReference type="AlphaFoldDB" id="A0A0N0GR14"/>
<keyword evidence="5" id="KW-0732">Signal</keyword>
<dbReference type="GO" id="GO:0016829">
    <property type="term" value="F:lyase activity"/>
    <property type="evidence" value="ECO:0007669"/>
    <property type="project" value="UniProtKB-KW"/>
</dbReference>
<evidence type="ECO:0000256" key="2">
    <source>
        <dbReference type="ARBA" id="ARBA00007734"/>
    </source>
</evidence>
<evidence type="ECO:0000256" key="5">
    <source>
        <dbReference type="SAM" id="SignalP"/>
    </source>
</evidence>
<dbReference type="SUPFAM" id="SSF53955">
    <property type="entry name" value="Lysozyme-like"/>
    <property type="match status" value="1"/>
</dbReference>
<dbReference type="SMART" id="SM00062">
    <property type="entry name" value="PBPb"/>
    <property type="match status" value="1"/>
</dbReference>
<name>A0A0N0GR14_9NEIS</name>
<dbReference type="EC" id="4.2.2.-" evidence="7"/>
<organism evidence="7 8">
    <name type="scientific">Amantichitinum ursilacus</name>
    <dbReference type="NCBI Taxonomy" id="857265"/>
    <lineage>
        <taxon>Bacteria</taxon>
        <taxon>Pseudomonadati</taxon>
        <taxon>Pseudomonadota</taxon>
        <taxon>Betaproteobacteria</taxon>
        <taxon>Neisseriales</taxon>
        <taxon>Chitinibacteraceae</taxon>
        <taxon>Amantichitinum</taxon>
    </lineage>
</organism>
<feature type="region of interest" description="Disordered" evidence="4">
    <location>
        <begin position="487"/>
        <end position="517"/>
    </location>
</feature>
<keyword evidence="7" id="KW-0456">Lyase</keyword>
<dbReference type="PANTHER" id="PTHR37423:SF2">
    <property type="entry name" value="MEMBRANE-BOUND LYTIC MUREIN TRANSGLYCOSYLASE C"/>
    <property type="match status" value="1"/>
</dbReference>
<reference evidence="7 8" key="1">
    <citation type="submission" date="2015-07" db="EMBL/GenBank/DDBJ databases">
        <title>Draft genome sequence of the Amantichitinum ursilacus IGB-41, a new chitin-degrading bacterium.</title>
        <authorList>
            <person name="Kirstahler P."/>
            <person name="Guenther M."/>
            <person name="Grumaz C."/>
            <person name="Rupp S."/>
            <person name="Zibek S."/>
            <person name="Sohn K."/>
        </authorList>
    </citation>
    <scope>NUCLEOTIDE SEQUENCE [LARGE SCALE GENOMIC DNA]</scope>
    <source>
        <strain evidence="7 8">IGB-41</strain>
    </source>
</reference>
<feature type="chain" id="PRO_5005849889" evidence="5">
    <location>
        <begin position="30"/>
        <end position="517"/>
    </location>
</feature>
<dbReference type="InterPro" id="IPR008258">
    <property type="entry name" value="Transglycosylase_SLT_dom_1"/>
</dbReference>
<dbReference type="InterPro" id="IPR001638">
    <property type="entry name" value="Solute-binding_3/MltF_N"/>
</dbReference>
<accession>A0A0N0GR14</accession>
<sequence>MLAMSQAKPLIFLNFLAILLLLGSAPGYAASHTKAHAKATKAAKTPAKAKDASVADATDAAANGVADDADTTLGDADFNPSDPPRQIRVLVALGASTFFFQHGRPHGVEYSMLQEFETWLNRSRGKNGTPIKFTYLPVDAGELLPQLRAGKGDLAAGLIPASAGLNQLAATSTPYLKDTWCVVQPKGAASLSDWSALSGHALMQPPASYARRVVTPDVKVQLQEAGIGTTAESILGELKDDQATLASRYITKLWSKRFAQMQVDACAPDAVEYVWAMPQDKPVWQTQVNQFLAAKGDGLANRALAGTQRYITKDSDGHVSSPEQLSSMDKLGFFAPMFQLVATANNMDWLLLAAIGQKETSLNPVVRTKGGPTGLMQINPLTARKMGVTNPHDNQQNVTAAARYLGYLRDMFTSPSIRPDDQMAFMIAAYNAGEGRIQQLRKKAAAQGLDPDKWNGNVEKVARQSVGTHLLAYVNSVGRIYSSYQSASKVASAPEVAERDEMGSKETTGAWGAKPKR</sequence>
<feature type="domain" description="Solute-binding protein family 3/N-terminal" evidence="6">
    <location>
        <begin position="86"/>
        <end position="314"/>
    </location>
</feature>
<dbReference type="InterPro" id="IPR023346">
    <property type="entry name" value="Lysozyme-like_dom_sf"/>
</dbReference>
<keyword evidence="3" id="KW-0472">Membrane</keyword>
<comment type="caution">
    <text evidence="7">The sequence shown here is derived from an EMBL/GenBank/DDBJ whole genome shotgun (WGS) entry which is preliminary data.</text>
</comment>
<dbReference type="Pfam" id="PF01464">
    <property type="entry name" value="SLT"/>
    <property type="match status" value="1"/>
</dbReference>
<comment type="similarity">
    <text evidence="2">Belongs to the transglycosylase Slt family.</text>
</comment>
<keyword evidence="3" id="KW-0998">Cell outer membrane</keyword>
<dbReference type="GO" id="GO:0009279">
    <property type="term" value="C:cell outer membrane"/>
    <property type="evidence" value="ECO:0007669"/>
    <property type="project" value="UniProtKB-SubCell"/>
</dbReference>
<dbReference type="SUPFAM" id="SSF53850">
    <property type="entry name" value="Periplasmic binding protein-like II"/>
    <property type="match status" value="1"/>
</dbReference>
<proteinExistence type="inferred from homology"/>
<gene>
    <name evidence="7" type="primary">mltF_1</name>
    <name evidence="7" type="ORF">WG78_01230</name>
</gene>
<comment type="subcellular location">
    <subcellularLocation>
        <location evidence="1">Cell outer membrane</location>
        <topology evidence="1">Peripheral membrane protein</topology>
    </subcellularLocation>
</comment>
<evidence type="ECO:0000256" key="4">
    <source>
        <dbReference type="SAM" id="MobiDB-lite"/>
    </source>
</evidence>
<evidence type="ECO:0000256" key="3">
    <source>
        <dbReference type="ARBA" id="ARBA00023237"/>
    </source>
</evidence>